<organism evidence="2 3">
    <name type="scientific">Blautia pseudococcoides</name>
    <dbReference type="NCBI Taxonomy" id="1796616"/>
    <lineage>
        <taxon>Bacteria</taxon>
        <taxon>Bacillati</taxon>
        <taxon>Bacillota</taxon>
        <taxon>Clostridia</taxon>
        <taxon>Lachnospirales</taxon>
        <taxon>Lachnospiraceae</taxon>
        <taxon>Blautia</taxon>
    </lineage>
</organism>
<dbReference type="STRING" id="1796616.A4V09_02185"/>
<gene>
    <name evidence="2" type="ORF">A4V09_02185</name>
</gene>
<feature type="transmembrane region" description="Helical" evidence="1">
    <location>
        <begin position="15"/>
        <end position="36"/>
    </location>
</feature>
<evidence type="ECO:0000313" key="3">
    <source>
        <dbReference type="Proteomes" id="UP000092574"/>
    </source>
</evidence>
<dbReference type="Proteomes" id="UP000092574">
    <property type="component" value="Chromosome"/>
</dbReference>
<evidence type="ECO:0000256" key="1">
    <source>
        <dbReference type="SAM" id="Phobius"/>
    </source>
</evidence>
<name>A0A1C7I756_9FIRM</name>
<protein>
    <recommendedName>
        <fullName evidence="4">PilX-like prepilin protein</fullName>
    </recommendedName>
</protein>
<dbReference type="AlphaFoldDB" id="A0A1C7I756"/>
<keyword evidence="1" id="KW-1133">Transmembrane helix</keyword>
<sequence length="161" mass="18365">MEKSRKPILGVGTSSILLIFVLLCMITFAVLSLVSARSDYRLSKKNAEHTKDYYEAENKANEILMTIDKCLEEQYTLYGNTEAYLQHVKTALEDTEGIVFSSQREIEYHVPAGSKQELSVSLLLPQDLKEGDSYYQIKSWKLVNTETWQPDETLPVYGSDK</sequence>
<dbReference type="OrthoDB" id="2047533at2"/>
<accession>A0A1C7I756</accession>
<dbReference type="RefSeq" id="WP_065540901.1">
    <property type="nucleotide sequence ID" value="NZ_CP015405.2"/>
</dbReference>
<proteinExistence type="predicted"/>
<keyword evidence="1" id="KW-0812">Transmembrane</keyword>
<dbReference type="KEGG" id="byl:A4V09_02185"/>
<keyword evidence="3" id="KW-1185">Reference proteome</keyword>
<evidence type="ECO:0008006" key="4">
    <source>
        <dbReference type="Google" id="ProtNLM"/>
    </source>
</evidence>
<dbReference type="EMBL" id="CP015405">
    <property type="protein sequence ID" value="ANU74673.1"/>
    <property type="molecule type" value="Genomic_DNA"/>
</dbReference>
<keyword evidence="1" id="KW-0472">Membrane</keyword>
<evidence type="ECO:0000313" key="2">
    <source>
        <dbReference type="EMBL" id="ANU74673.1"/>
    </source>
</evidence>
<reference evidence="2" key="1">
    <citation type="submission" date="2017-04" db="EMBL/GenBank/DDBJ databases">
        <title>Complete Genome Sequences of Twelve Strains of a Stable Defined Moderately Diverse Mouse Microbiota 2 (sDMDMm2).</title>
        <authorList>
            <person name="Uchimura Y."/>
            <person name="Wyss M."/>
            <person name="Brugiroux S."/>
            <person name="Limenitakis J.P."/>
            <person name="Stecher B."/>
            <person name="McCoy K.D."/>
            <person name="Macpherson A.J."/>
        </authorList>
    </citation>
    <scope>NUCLEOTIDE SEQUENCE</scope>
    <source>
        <strain evidence="2">YL58</strain>
    </source>
</reference>